<dbReference type="PANTHER" id="PTHR42852">
    <property type="entry name" value="THIOL:DISULFIDE INTERCHANGE PROTEIN DSBE"/>
    <property type="match status" value="1"/>
</dbReference>
<evidence type="ECO:0000313" key="3">
    <source>
        <dbReference type="EMBL" id="MFD2892706.1"/>
    </source>
</evidence>
<gene>
    <name evidence="3" type="ORF">ACFS5J_11860</name>
</gene>
<sequence length="175" mass="20247">MKNLVLLSCILFCSILLGQGNIKQVTPLQVYQNDSISVASYNYEGVLQLLKTDDPNKTYVINFWATWCMPCVKELPYFEKLNTNYEDKNVEVLLVSLDFPKKIESSLLPFIAKKKLKSNIIVLNDANVNYWIDQVDTSWSGALPATLIIKGEERKFYERSFTYEELENELLNFIQ</sequence>
<evidence type="ECO:0000256" key="1">
    <source>
        <dbReference type="SAM" id="SignalP"/>
    </source>
</evidence>
<dbReference type="InterPro" id="IPR013766">
    <property type="entry name" value="Thioredoxin_domain"/>
</dbReference>
<keyword evidence="4" id="KW-1185">Reference proteome</keyword>
<dbReference type="CDD" id="cd02966">
    <property type="entry name" value="TlpA_like_family"/>
    <property type="match status" value="1"/>
</dbReference>
<dbReference type="PROSITE" id="PS51352">
    <property type="entry name" value="THIOREDOXIN_2"/>
    <property type="match status" value="1"/>
</dbReference>
<dbReference type="InterPro" id="IPR050553">
    <property type="entry name" value="Thioredoxin_ResA/DsbE_sf"/>
</dbReference>
<evidence type="ECO:0000259" key="2">
    <source>
        <dbReference type="PROSITE" id="PS51352"/>
    </source>
</evidence>
<dbReference type="PANTHER" id="PTHR42852:SF17">
    <property type="entry name" value="THIOREDOXIN-LIKE PROTEIN HI_1115"/>
    <property type="match status" value="1"/>
</dbReference>
<accession>A0ABW5YNN8</accession>
<dbReference type="InterPro" id="IPR036249">
    <property type="entry name" value="Thioredoxin-like_sf"/>
</dbReference>
<dbReference type="InterPro" id="IPR000866">
    <property type="entry name" value="AhpC/TSA"/>
</dbReference>
<protein>
    <submittedName>
        <fullName evidence="3">TlpA disulfide reductase family protein</fullName>
    </submittedName>
</protein>
<feature type="signal peptide" evidence="1">
    <location>
        <begin position="1"/>
        <end position="18"/>
    </location>
</feature>
<name>A0ABW5YNN8_9FLAO</name>
<feature type="chain" id="PRO_5045340534" evidence="1">
    <location>
        <begin position="19"/>
        <end position="175"/>
    </location>
</feature>
<proteinExistence type="predicted"/>
<dbReference type="EMBL" id="JBHUPC010000017">
    <property type="protein sequence ID" value="MFD2892706.1"/>
    <property type="molecule type" value="Genomic_DNA"/>
</dbReference>
<dbReference type="SUPFAM" id="SSF52833">
    <property type="entry name" value="Thioredoxin-like"/>
    <property type="match status" value="1"/>
</dbReference>
<comment type="caution">
    <text evidence="3">The sequence shown here is derived from an EMBL/GenBank/DDBJ whole genome shotgun (WGS) entry which is preliminary data.</text>
</comment>
<evidence type="ECO:0000313" key="4">
    <source>
        <dbReference type="Proteomes" id="UP001597534"/>
    </source>
</evidence>
<keyword evidence="1" id="KW-0732">Signal</keyword>
<dbReference type="Proteomes" id="UP001597534">
    <property type="component" value="Unassembled WGS sequence"/>
</dbReference>
<dbReference type="Gene3D" id="3.40.30.10">
    <property type="entry name" value="Glutaredoxin"/>
    <property type="match status" value="1"/>
</dbReference>
<dbReference type="Pfam" id="PF00578">
    <property type="entry name" value="AhpC-TSA"/>
    <property type="match status" value="1"/>
</dbReference>
<feature type="domain" description="Thioredoxin" evidence="2">
    <location>
        <begin position="27"/>
        <end position="175"/>
    </location>
</feature>
<organism evidence="3 4">
    <name type="scientific">Flavobacterium chuncheonense</name>
    <dbReference type="NCBI Taxonomy" id="2026653"/>
    <lineage>
        <taxon>Bacteria</taxon>
        <taxon>Pseudomonadati</taxon>
        <taxon>Bacteroidota</taxon>
        <taxon>Flavobacteriia</taxon>
        <taxon>Flavobacteriales</taxon>
        <taxon>Flavobacteriaceae</taxon>
        <taxon>Flavobacterium</taxon>
    </lineage>
</organism>
<dbReference type="RefSeq" id="WP_379812418.1">
    <property type="nucleotide sequence ID" value="NZ_JBHUPC010000017.1"/>
</dbReference>
<reference evidence="4" key="1">
    <citation type="journal article" date="2019" name="Int. J. Syst. Evol. Microbiol.">
        <title>The Global Catalogue of Microorganisms (GCM) 10K type strain sequencing project: providing services to taxonomists for standard genome sequencing and annotation.</title>
        <authorList>
            <consortium name="The Broad Institute Genomics Platform"/>
            <consortium name="The Broad Institute Genome Sequencing Center for Infectious Disease"/>
            <person name="Wu L."/>
            <person name="Ma J."/>
        </authorList>
    </citation>
    <scope>NUCLEOTIDE SEQUENCE [LARGE SCALE GENOMIC DNA]</scope>
    <source>
        <strain evidence="4">KCTC 22671</strain>
    </source>
</reference>